<keyword evidence="5" id="KW-1278">Translocase</keyword>
<dbReference type="GO" id="GO:0015446">
    <property type="term" value="F:ATPase-coupled arsenite transmembrane transporter activity"/>
    <property type="evidence" value="ECO:0007669"/>
    <property type="project" value="UniProtKB-EC"/>
</dbReference>
<name>E3GZ72_METFV</name>
<sequence length="324" mass="36890">MAIKDLIKMNNKKTNFIFVGGKGGVGKTTISAATALWMAKSGKKTLIISTDPAHSLSDSFGMKIGHVPTKIIENLYAVEIDPEKAVEEYKEKLKSQMDMTQGMGLDLLEEEMDLASMSPGIDEAAAFDQFIRYMTTNEYDVVIFDTAPTGHTLRLLSFPDIMDSWVGKMIKLRKQLQAMTKMFKKILPFTSDENDEDKALENLEKTKKQIMKARKIMSDPERTSFKMVVIPEEMSIYESERAIKALKKYDIPVDNIVVNQVLPKKDDCEFCKARRRIQNERLKEIEEKFKDKKISKVPLLKKEARGIKTLEKIAEMLYGQPKAS</sequence>
<feature type="domain" description="ArsA/GET3 Anion-transporting ATPase-like" evidence="13">
    <location>
        <begin position="15"/>
        <end position="318"/>
    </location>
</feature>
<dbReference type="InterPro" id="IPR016300">
    <property type="entry name" value="ATPase_ArsA/GET3"/>
</dbReference>
<comment type="catalytic activity">
    <reaction evidence="6">
        <text>arsenite(in) + ATP + H2O = arsenite(out) + ADP + phosphate + H(+)</text>
        <dbReference type="Rhea" id="RHEA:11348"/>
        <dbReference type="ChEBI" id="CHEBI:15377"/>
        <dbReference type="ChEBI" id="CHEBI:15378"/>
        <dbReference type="ChEBI" id="CHEBI:29242"/>
        <dbReference type="ChEBI" id="CHEBI:30616"/>
        <dbReference type="ChEBI" id="CHEBI:43474"/>
        <dbReference type="ChEBI" id="CHEBI:456216"/>
        <dbReference type="EC" id="7.3.2.7"/>
    </reaction>
</comment>
<proteinExistence type="inferred from homology"/>
<evidence type="ECO:0000256" key="8">
    <source>
        <dbReference type="ARBA" id="ARBA00066752"/>
    </source>
</evidence>
<dbReference type="CDD" id="cd02035">
    <property type="entry name" value="ArsA"/>
    <property type="match status" value="1"/>
</dbReference>
<evidence type="ECO:0000256" key="10">
    <source>
        <dbReference type="ARBA" id="ARBA00075317"/>
    </source>
</evidence>
<evidence type="ECO:0000256" key="2">
    <source>
        <dbReference type="ARBA" id="ARBA00022741"/>
    </source>
</evidence>
<evidence type="ECO:0000256" key="3">
    <source>
        <dbReference type="ARBA" id="ARBA00022840"/>
    </source>
</evidence>
<keyword evidence="15" id="KW-1185">Reference proteome</keyword>
<dbReference type="InterPro" id="IPR027417">
    <property type="entry name" value="P-loop_NTPase"/>
</dbReference>
<gene>
    <name evidence="14" type="ordered locus">Mfer_0805</name>
</gene>
<keyword evidence="3 14" id="KW-0067">ATP-binding</keyword>
<dbReference type="PANTHER" id="PTHR10803">
    <property type="entry name" value="ARSENICAL PUMP-DRIVING ATPASE ARSENITE-TRANSLOCATING ATPASE"/>
    <property type="match status" value="1"/>
</dbReference>
<dbReference type="OrthoDB" id="46198at2157"/>
<dbReference type="AlphaFoldDB" id="E3GZ72"/>
<dbReference type="KEGG" id="mfv:Mfer_0805"/>
<dbReference type="EMBL" id="CP002278">
    <property type="protein sequence ID" value="ADP77604.1"/>
    <property type="molecule type" value="Genomic_DNA"/>
</dbReference>
<evidence type="ECO:0000256" key="6">
    <source>
        <dbReference type="ARBA" id="ARBA00052296"/>
    </source>
</evidence>
<dbReference type="InterPro" id="IPR025723">
    <property type="entry name" value="ArsA/GET3_ATPase-like"/>
</dbReference>
<comment type="function">
    <text evidence="7">Anion-transporting ATPase. Catalyzes the extrusion of arsenite.</text>
</comment>
<dbReference type="PANTHER" id="PTHR10803:SF3">
    <property type="entry name" value="ATPASE GET3"/>
    <property type="match status" value="1"/>
</dbReference>
<keyword evidence="4" id="KW-0059">Arsenical resistance</keyword>
<evidence type="ECO:0000256" key="5">
    <source>
        <dbReference type="ARBA" id="ARBA00022967"/>
    </source>
</evidence>
<dbReference type="SUPFAM" id="SSF52540">
    <property type="entry name" value="P-loop containing nucleoside triphosphate hydrolases"/>
    <property type="match status" value="1"/>
</dbReference>
<comment type="similarity">
    <text evidence="1">Belongs to the arsA ATPase family.</text>
</comment>
<accession>E3GZ72</accession>
<evidence type="ECO:0000256" key="9">
    <source>
        <dbReference type="ARBA" id="ARBA00074681"/>
    </source>
</evidence>
<evidence type="ECO:0000259" key="13">
    <source>
        <dbReference type="Pfam" id="PF02374"/>
    </source>
</evidence>
<dbReference type="Gene3D" id="3.40.50.300">
    <property type="entry name" value="P-loop containing nucleotide triphosphate hydrolases"/>
    <property type="match status" value="1"/>
</dbReference>
<evidence type="ECO:0000313" key="15">
    <source>
        <dbReference type="Proteomes" id="UP000002315"/>
    </source>
</evidence>
<keyword evidence="2" id="KW-0547">Nucleotide-binding</keyword>
<evidence type="ECO:0000256" key="11">
    <source>
        <dbReference type="ARBA" id="ARBA00078871"/>
    </source>
</evidence>
<dbReference type="Proteomes" id="UP000002315">
    <property type="component" value="Chromosome"/>
</dbReference>
<dbReference type="EC" id="7.3.2.7" evidence="8"/>
<evidence type="ECO:0000313" key="14">
    <source>
        <dbReference type="EMBL" id="ADP77604.1"/>
    </source>
</evidence>
<reference evidence="14 15" key="1">
    <citation type="journal article" date="2010" name="Stand. Genomic Sci.">
        <title>Complete genome sequence of Methanothermus fervidus type strain (V24S).</title>
        <authorList>
            <person name="Anderson I."/>
            <person name="Djao O.D."/>
            <person name="Misra M."/>
            <person name="Chertkov O."/>
            <person name="Nolan M."/>
            <person name="Lucas S."/>
            <person name="Lapidus A."/>
            <person name="Del Rio T.G."/>
            <person name="Tice H."/>
            <person name="Cheng J.F."/>
            <person name="Tapia R."/>
            <person name="Han C."/>
            <person name="Goodwin L."/>
            <person name="Pitluck S."/>
            <person name="Liolios K."/>
            <person name="Ivanova N."/>
            <person name="Mavromatis K."/>
            <person name="Mikhailova N."/>
            <person name="Pati A."/>
            <person name="Brambilla E."/>
            <person name="Chen A."/>
            <person name="Palaniappan K."/>
            <person name="Land M."/>
            <person name="Hauser L."/>
            <person name="Chang Y.J."/>
            <person name="Jeffries C.D."/>
            <person name="Sikorski J."/>
            <person name="Spring S."/>
            <person name="Rohde M."/>
            <person name="Eichinger K."/>
            <person name="Huber H."/>
            <person name="Wirth R."/>
            <person name="Goker M."/>
            <person name="Detter J.C."/>
            <person name="Woyke T."/>
            <person name="Bristow J."/>
            <person name="Eisen J.A."/>
            <person name="Markowitz V."/>
            <person name="Hugenholtz P."/>
            <person name="Klenk H.P."/>
            <person name="Kyrpides N.C."/>
        </authorList>
    </citation>
    <scope>NUCLEOTIDE SEQUENCE [LARGE SCALE GENOMIC DNA]</scope>
    <source>
        <strain evidence="15">ATCC 43054 / DSM 2088 / JCM 10308 / V24 S</strain>
    </source>
</reference>
<evidence type="ECO:0000256" key="12">
    <source>
        <dbReference type="ARBA" id="ARBA00080604"/>
    </source>
</evidence>
<keyword evidence="14" id="KW-0378">Hydrolase</keyword>
<evidence type="ECO:0000256" key="7">
    <source>
        <dbReference type="ARBA" id="ARBA00059736"/>
    </source>
</evidence>
<dbReference type="STRING" id="523846.Mfer_0805"/>
<organism evidence="14 15">
    <name type="scientific">Methanothermus fervidus (strain ATCC 43054 / DSM 2088 / JCM 10308 / V24 S)</name>
    <dbReference type="NCBI Taxonomy" id="523846"/>
    <lineage>
        <taxon>Archaea</taxon>
        <taxon>Methanobacteriati</taxon>
        <taxon>Methanobacteriota</taxon>
        <taxon>Methanomada group</taxon>
        <taxon>Methanobacteria</taxon>
        <taxon>Methanobacteriales</taxon>
        <taxon>Methanothermaceae</taxon>
        <taxon>Methanothermus</taxon>
    </lineage>
</organism>
<dbReference type="GO" id="GO:0005524">
    <property type="term" value="F:ATP binding"/>
    <property type="evidence" value="ECO:0007669"/>
    <property type="project" value="UniProtKB-KW"/>
</dbReference>
<dbReference type="FunFam" id="3.40.50.300:FF:001801">
    <property type="entry name" value="Putative arsenical pump-driving ATPase"/>
    <property type="match status" value="1"/>
</dbReference>
<evidence type="ECO:0000256" key="4">
    <source>
        <dbReference type="ARBA" id="ARBA00022849"/>
    </source>
</evidence>
<dbReference type="HOGENOM" id="CLU_040761_4_0_2"/>
<dbReference type="Pfam" id="PF02374">
    <property type="entry name" value="ArsA_ATPase"/>
    <property type="match status" value="1"/>
</dbReference>
<dbReference type="GO" id="GO:0016887">
    <property type="term" value="F:ATP hydrolysis activity"/>
    <property type="evidence" value="ECO:0007669"/>
    <property type="project" value="InterPro"/>
</dbReference>
<dbReference type="NCBIfam" id="TIGR00345">
    <property type="entry name" value="GET3_arsA_TRC40"/>
    <property type="match status" value="1"/>
</dbReference>
<evidence type="ECO:0000256" key="1">
    <source>
        <dbReference type="ARBA" id="ARBA00011040"/>
    </source>
</evidence>
<protein>
    <recommendedName>
        <fullName evidence="9">Putative arsenical pump-driving ATPase</fullName>
        <ecNumber evidence="8">7.3.2.7</ecNumber>
    </recommendedName>
    <alternativeName>
        <fullName evidence="10">Arsenical resistance ATPase</fullName>
    </alternativeName>
    <alternativeName>
        <fullName evidence="11">Arsenite-translocating ATPase</fullName>
    </alternativeName>
    <alternativeName>
        <fullName evidence="12">Arsenite-transporting ATPase</fullName>
    </alternativeName>
</protein>